<dbReference type="STRING" id="35608.A0A2U1MFU6"/>
<name>A0A2U1MFU6_ARTAN</name>
<sequence>MAPPPHTANHLVHLSTCSKAQTHLFKILHIISSFPTNNNVTSEKLGSDDVDLAVDNDIANQHSEISHVGEHSSNEQGVQSEEVNDDIKRDEGLLGLLLEAVEFVEKPAKRKCWTAATEAEWYAEFEDTSPVVRSKRGRNQVLPYKYRDSVVEPLVRMPQTSSKRMSIRRS</sequence>
<evidence type="ECO:0000313" key="2">
    <source>
        <dbReference type="EMBL" id="PWA60117.1"/>
    </source>
</evidence>
<dbReference type="Proteomes" id="UP000245207">
    <property type="component" value="Unassembled WGS sequence"/>
</dbReference>
<evidence type="ECO:0000256" key="1">
    <source>
        <dbReference type="SAM" id="MobiDB-lite"/>
    </source>
</evidence>
<dbReference type="EMBL" id="PKPP01005437">
    <property type="protein sequence ID" value="PWA60117.1"/>
    <property type="molecule type" value="Genomic_DNA"/>
</dbReference>
<dbReference type="AlphaFoldDB" id="A0A2U1MFU6"/>
<keyword evidence="3" id="KW-1185">Reference proteome</keyword>
<reference evidence="2 3" key="1">
    <citation type="journal article" date="2018" name="Mol. Plant">
        <title>The genome of Artemisia annua provides insight into the evolution of Asteraceae family and artemisinin biosynthesis.</title>
        <authorList>
            <person name="Shen Q."/>
            <person name="Zhang L."/>
            <person name="Liao Z."/>
            <person name="Wang S."/>
            <person name="Yan T."/>
            <person name="Shi P."/>
            <person name="Liu M."/>
            <person name="Fu X."/>
            <person name="Pan Q."/>
            <person name="Wang Y."/>
            <person name="Lv Z."/>
            <person name="Lu X."/>
            <person name="Zhang F."/>
            <person name="Jiang W."/>
            <person name="Ma Y."/>
            <person name="Chen M."/>
            <person name="Hao X."/>
            <person name="Li L."/>
            <person name="Tang Y."/>
            <person name="Lv G."/>
            <person name="Zhou Y."/>
            <person name="Sun X."/>
            <person name="Brodelius P.E."/>
            <person name="Rose J.K.C."/>
            <person name="Tang K."/>
        </authorList>
    </citation>
    <scope>NUCLEOTIDE SEQUENCE [LARGE SCALE GENOMIC DNA]</scope>
    <source>
        <strain evidence="3">cv. Huhao1</strain>
        <tissue evidence="2">Leaf</tissue>
    </source>
</reference>
<dbReference type="OrthoDB" id="1937665at2759"/>
<organism evidence="2 3">
    <name type="scientific">Artemisia annua</name>
    <name type="common">Sweet wormwood</name>
    <dbReference type="NCBI Taxonomy" id="35608"/>
    <lineage>
        <taxon>Eukaryota</taxon>
        <taxon>Viridiplantae</taxon>
        <taxon>Streptophyta</taxon>
        <taxon>Embryophyta</taxon>
        <taxon>Tracheophyta</taxon>
        <taxon>Spermatophyta</taxon>
        <taxon>Magnoliopsida</taxon>
        <taxon>eudicotyledons</taxon>
        <taxon>Gunneridae</taxon>
        <taxon>Pentapetalae</taxon>
        <taxon>asterids</taxon>
        <taxon>campanulids</taxon>
        <taxon>Asterales</taxon>
        <taxon>Asteraceae</taxon>
        <taxon>Asteroideae</taxon>
        <taxon>Anthemideae</taxon>
        <taxon>Artemisiinae</taxon>
        <taxon>Artemisia</taxon>
    </lineage>
</organism>
<feature type="region of interest" description="Disordered" evidence="1">
    <location>
        <begin position="65"/>
        <end position="85"/>
    </location>
</feature>
<accession>A0A2U1MFU6</accession>
<evidence type="ECO:0000313" key="3">
    <source>
        <dbReference type="Proteomes" id="UP000245207"/>
    </source>
</evidence>
<protein>
    <submittedName>
        <fullName evidence="2">Uncharacterized protein</fullName>
    </submittedName>
</protein>
<comment type="caution">
    <text evidence="2">The sequence shown here is derived from an EMBL/GenBank/DDBJ whole genome shotgun (WGS) entry which is preliminary data.</text>
</comment>
<gene>
    <name evidence="2" type="ORF">CTI12_AA384970</name>
</gene>
<proteinExistence type="predicted"/>